<keyword evidence="1" id="KW-0812">Transmembrane</keyword>
<keyword evidence="1" id="KW-1133">Transmembrane helix</keyword>
<sequence>MHQHHVRRPVAVTLAVVLVSLTGAYNVVLGILVLLSRYDVAAADVLAVSLIGAGIILFGLLTLAVASGIARGSRLSRLLVTVYIGIQLTLHVITIVTSDAWDGLLFVQIALQIALLVVLWTPLGSRYFRSRDAAPDPFAP</sequence>
<feature type="transmembrane region" description="Helical" evidence="1">
    <location>
        <begin position="12"/>
        <end position="35"/>
    </location>
</feature>
<evidence type="ECO:0000313" key="2">
    <source>
        <dbReference type="EMBL" id="GAA2585081.1"/>
    </source>
</evidence>
<proteinExistence type="predicted"/>
<reference evidence="3" key="1">
    <citation type="journal article" date="2019" name="Int. J. Syst. Evol. Microbiol.">
        <title>The Global Catalogue of Microorganisms (GCM) 10K type strain sequencing project: providing services to taxonomists for standard genome sequencing and annotation.</title>
        <authorList>
            <consortium name="The Broad Institute Genomics Platform"/>
            <consortium name="The Broad Institute Genome Sequencing Center for Infectious Disease"/>
            <person name="Wu L."/>
            <person name="Ma J."/>
        </authorList>
    </citation>
    <scope>NUCLEOTIDE SEQUENCE [LARGE SCALE GENOMIC DNA]</scope>
    <source>
        <strain evidence="3">JCM 16365</strain>
    </source>
</reference>
<dbReference type="Proteomes" id="UP001500274">
    <property type="component" value="Unassembled WGS sequence"/>
</dbReference>
<organism evidence="2 3">
    <name type="scientific">Microbacterium binotii</name>
    <dbReference type="NCBI Taxonomy" id="462710"/>
    <lineage>
        <taxon>Bacteria</taxon>
        <taxon>Bacillati</taxon>
        <taxon>Actinomycetota</taxon>
        <taxon>Actinomycetes</taxon>
        <taxon>Micrococcales</taxon>
        <taxon>Microbacteriaceae</taxon>
        <taxon>Microbacterium</taxon>
    </lineage>
</organism>
<feature type="transmembrane region" description="Helical" evidence="1">
    <location>
        <begin position="78"/>
        <end position="97"/>
    </location>
</feature>
<protein>
    <submittedName>
        <fullName evidence="2">Uncharacterized protein</fullName>
    </submittedName>
</protein>
<name>A0ABP6BSJ0_9MICO</name>
<evidence type="ECO:0000313" key="3">
    <source>
        <dbReference type="Proteomes" id="UP001500274"/>
    </source>
</evidence>
<keyword evidence="1" id="KW-0472">Membrane</keyword>
<comment type="caution">
    <text evidence="2">The sequence shown here is derived from an EMBL/GenBank/DDBJ whole genome shotgun (WGS) entry which is preliminary data.</text>
</comment>
<dbReference type="RefSeq" id="WP_344229993.1">
    <property type="nucleotide sequence ID" value="NZ_BAAARI010000016.1"/>
</dbReference>
<gene>
    <name evidence="2" type="ORF">GCM10009862_25100</name>
</gene>
<feature type="transmembrane region" description="Helical" evidence="1">
    <location>
        <begin position="41"/>
        <end position="66"/>
    </location>
</feature>
<feature type="transmembrane region" description="Helical" evidence="1">
    <location>
        <begin position="103"/>
        <end position="123"/>
    </location>
</feature>
<evidence type="ECO:0000256" key="1">
    <source>
        <dbReference type="SAM" id="Phobius"/>
    </source>
</evidence>
<accession>A0ABP6BSJ0</accession>
<dbReference type="EMBL" id="BAAARI010000016">
    <property type="protein sequence ID" value="GAA2585081.1"/>
    <property type="molecule type" value="Genomic_DNA"/>
</dbReference>
<keyword evidence="3" id="KW-1185">Reference proteome</keyword>